<sequence length="134" mass="15277">MYQRALVGYEKALGPDHTSTLDTVNNLSLLYPNQGKLKEAEEMYQRALGKLKEVEEMFQRALIGYEKSLGPDYTSTLDTVTNLGLLYSDHGKLKEAEEMYHRALVGYEEALGPDHRQTQQVLERLNALSIMNRI</sequence>
<dbReference type="SUPFAM" id="SSF48452">
    <property type="entry name" value="TPR-like"/>
    <property type="match status" value="1"/>
</dbReference>
<protein>
    <submittedName>
        <fullName evidence="2">Putative Tetratricopeptide TPR-1</fullName>
    </submittedName>
</protein>
<dbReference type="InterPro" id="IPR011990">
    <property type="entry name" value="TPR-like_helical_dom_sf"/>
</dbReference>
<name>A0A0F7U2M3_PENBI</name>
<dbReference type="EMBL" id="CDHK01000016">
    <property type="protein sequence ID" value="CEJ62486.1"/>
    <property type="molecule type" value="Genomic_DNA"/>
</dbReference>
<dbReference type="Proteomes" id="UP000042958">
    <property type="component" value="Unassembled WGS sequence"/>
</dbReference>
<evidence type="ECO:0000313" key="3">
    <source>
        <dbReference type="Proteomes" id="UP000042958"/>
    </source>
</evidence>
<evidence type="ECO:0000313" key="2">
    <source>
        <dbReference type="EMBL" id="CEJ62486.1"/>
    </source>
</evidence>
<dbReference type="STRING" id="104259.A0A0F7U2M3"/>
<dbReference type="Gene3D" id="1.25.40.10">
    <property type="entry name" value="Tetratricopeptide repeat domain"/>
    <property type="match status" value="2"/>
</dbReference>
<evidence type="ECO:0000256" key="1">
    <source>
        <dbReference type="PROSITE-ProRule" id="PRU00339"/>
    </source>
</evidence>
<dbReference type="PROSITE" id="PS50005">
    <property type="entry name" value="TPR"/>
    <property type="match status" value="1"/>
</dbReference>
<dbReference type="AlphaFoldDB" id="A0A0F7U2M3"/>
<reference evidence="3" key="1">
    <citation type="journal article" date="2015" name="Genome Announc.">
        <title>Draft genome sequence of the fungus Penicillium brasilianum MG11.</title>
        <authorList>
            <person name="Horn F."/>
            <person name="Linde J."/>
            <person name="Mattern D.J."/>
            <person name="Walther G."/>
            <person name="Guthke R."/>
            <person name="Brakhage A.A."/>
            <person name="Valiante V."/>
        </authorList>
    </citation>
    <scope>NUCLEOTIDE SEQUENCE [LARGE SCALE GENOMIC DNA]</scope>
    <source>
        <strain evidence="3">MG11</strain>
    </source>
</reference>
<dbReference type="InterPro" id="IPR019734">
    <property type="entry name" value="TPR_rpt"/>
</dbReference>
<keyword evidence="1" id="KW-0802">TPR repeat</keyword>
<feature type="repeat" description="TPR" evidence="1">
    <location>
        <begin position="77"/>
        <end position="110"/>
    </location>
</feature>
<gene>
    <name evidence="2" type="ORF">PMG11_10983</name>
</gene>
<dbReference type="Pfam" id="PF13374">
    <property type="entry name" value="TPR_10"/>
    <property type="match status" value="1"/>
</dbReference>
<organism evidence="2 3">
    <name type="scientific">Penicillium brasilianum</name>
    <dbReference type="NCBI Taxonomy" id="104259"/>
    <lineage>
        <taxon>Eukaryota</taxon>
        <taxon>Fungi</taxon>
        <taxon>Dikarya</taxon>
        <taxon>Ascomycota</taxon>
        <taxon>Pezizomycotina</taxon>
        <taxon>Eurotiomycetes</taxon>
        <taxon>Eurotiomycetidae</taxon>
        <taxon>Eurotiales</taxon>
        <taxon>Aspergillaceae</taxon>
        <taxon>Penicillium</taxon>
    </lineage>
</organism>
<dbReference type="InterPro" id="IPR053137">
    <property type="entry name" value="NLR-like"/>
</dbReference>
<proteinExistence type="predicted"/>
<accession>A0A0F7U2M3</accession>
<dbReference type="OrthoDB" id="1658288at2759"/>
<dbReference type="PANTHER" id="PTHR46082">
    <property type="entry name" value="ATP/GTP-BINDING PROTEIN-RELATED"/>
    <property type="match status" value="1"/>
</dbReference>
<dbReference type="PANTHER" id="PTHR46082:SF6">
    <property type="entry name" value="AAA+ ATPASE DOMAIN-CONTAINING PROTEIN-RELATED"/>
    <property type="match status" value="1"/>
</dbReference>
<keyword evidence="3" id="KW-1185">Reference proteome</keyword>
<dbReference type="Pfam" id="PF13424">
    <property type="entry name" value="TPR_12"/>
    <property type="match status" value="1"/>
</dbReference>